<dbReference type="GO" id="GO:0003677">
    <property type="term" value="F:DNA binding"/>
    <property type="evidence" value="ECO:0007669"/>
    <property type="project" value="InterPro"/>
</dbReference>
<dbReference type="eggNOG" id="COG1555">
    <property type="taxonomic scope" value="Bacteria"/>
</dbReference>
<protein>
    <submittedName>
        <fullName evidence="4">Competence ComEA helix-hairpin-helix repeat region domain protein</fullName>
    </submittedName>
</protein>
<dbReference type="Pfam" id="PF10531">
    <property type="entry name" value="SLBB"/>
    <property type="match status" value="1"/>
</dbReference>
<dbReference type="SUPFAM" id="SSF142984">
    <property type="entry name" value="Nqo1 middle domain-like"/>
    <property type="match status" value="1"/>
</dbReference>
<dbReference type="InterPro" id="IPR051675">
    <property type="entry name" value="Endo/Exo/Phosphatase_dom_1"/>
</dbReference>
<dbReference type="Gene3D" id="1.10.150.280">
    <property type="entry name" value="AF1531-like domain"/>
    <property type="match status" value="1"/>
</dbReference>
<dbReference type="AlphaFoldDB" id="G8PCY1"/>
<evidence type="ECO:0000259" key="3">
    <source>
        <dbReference type="SMART" id="SM00278"/>
    </source>
</evidence>
<dbReference type="NCBIfam" id="TIGR00426">
    <property type="entry name" value="competence protein ComEA helix-hairpin-helix repeat region"/>
    <property type="match status" value="1"/>
</dbReference>
<dbReference type="Gene3D" id="3.10.20.600">
    <property type="match status" value="1"/>
</dbReference>
<dbReference type="RefSeq" id="WP_014215313.1">
    <property type="nucleotide sequence ID" value="NC_016605.1"/>
</dbReference>
<reference evidence="4 5" key="1">
    <citation type="journal article" date="2012" name="J. Bacteriol.">
        <title>Complete Genome Sequence of the Beer Spoilage Organism Pediococcus claussenii ATCC BAA-344T.</title>
        <authorList>
            <person name="Pittet V."/>
            <person name="Abegunde T."/>
            <person name="Marfleet T."/>
            <person name="Haakensen M."/>
            <person name="Morrow K."/>
            <person name="Jayaprakash T."/>
            <person name="Schroeder K."/>
            <person name="Trost B."/>
            <person name="Byrns S."/>
            <person name="Bergsveinson J."/>
            <person name="Kusalik A."/>
            <person name="Ziola B."/>
        </authorList>
    </citation>
    <scope>NUCLEOTIDE SEQUENCE [LARGE SCALE GENOMIC DNA]</scope>
    <source>
        <strain evidence="4 5">ATCC BAA-344</strain>
    </source>
</reference>
<dbReference type="GO" id="GO:0015628">
    <property type="term" value="P:protein secretion by the type II secretion system"/>
    <property type="evidence" value="ECO:0007669"/>
    <property type="project" value="TreeGrafter"/>
</dbReference>
<feature type="transmembrane region" description="Helical" evidence="2">
    <location>
        <begin position="12"/>
        <end position="32"/>
    </location>
</feature>
<keyword evidence="2" id="KW-1133">Transmembrane helix</keyword>
<proteinExistence type="predicted"/>
<keyword evidence="2" id="KW-0472">Membrane</keyword>
<dbReference type="PATRIC" id="fig|701521.8.peg.795"/>
<feature type="domain" description="Helix-hairpin-helix DNA-binding motif class 1" evidence="3">
    <location>
        <begin position="173"/>
        <end position="192"/>
    </location>
</feature>
<sequence length="225" mass="25150">MEELWEKYQRQIIMASVMTTIAILIVTILMGATRPNNVKVNGEENSNNDNVVSEKRGDKKISSTLISGQKHTKMMVDVKGAVKTPGVYEFSKGMRVHDIIQLAGGITKSADSKLVNFAQQLRDQQIIYVPIKGESKLDTGQSTNSTVATKEGLKDDADVLEEQQVNINTATQQEIQKLNGIGEKKAEQILKYREEHGEFKKIEEIKNVKGIGAKMYEKIKEDIII</sequence>
<dbReference type="SMART" id="SM00278">
    <property type="entry name" value="HhH1"/>
    <property type="match status" value="2"/>
</dbReference>
<evidence type="ECO:0000313" key="4">
    <source>
        <dbReference type="EMBL" id="AEV95116.1"/>
    </source>
</evidence>
<dbReference type="PANTHER" id="PTHR21180:SF32">
    <property type="entry name" value="ENDONUCLEASE_EXONUCLEASE_PHOSPHATASE FAMILY DOMAIN-CONTAINING PROTEIN 1"/>
    <property type="match status" value="1"/>
</dbReference>
<keyword evidence="5" id="KW-1185">Reference proteome</keyword>
<feature type="region of interest" description="Disordered" evidence="1">
    <location>
        <begin position="39"/>
        <end position="58"/>
    </location>
</feature>
<evidence type="ECO:0000313" key="5">
    <source>
        <dbReference type="Proteomes" id="UP000005444"/>
    </source>
</evidence>
<organism evidence="4 5">
    <name type="scientific">Pediococcus claussenii (strain ATCC BAA-344 / DSM 14800 / JCM 18046 / KCTC 3811 / LMG 21948 / P06)</name>
    <dbReference type="NCBI Taxonomy" id="701521"/>
    <lineage>
        <taxon>Bacteria</taxon>
        <taxon>Bacillati</taxon>
        <taxon>Bacillota</taxon>
        <taxon>Bacilli</taxon>
        <taxon>Lactobacillales</taxon>
        <taxon>Lactobacillaceae</taxon>
        <taxon>Pediococcus</taxon>
    </lineage>
</organism>
<dbReference type="HOGENOM" id="CLU_052011_1_2_9"/>
<dbReference type="KEGG" id="pce:PECL_843"/>
<dbReference type="InterPro" id="IPR010994">
    <property type="entry name" value="RuvA_2-like"/>
</dbReference>
<gene>
    <name evidence="4" type="ordered locus">PECL_843</name>
</gene>
<dbReference type="EMBL" id="CP003137">
    <property type="protein sequence ID" value="AEV95116.1"/>
    <property type="molecule type" value="Genomic_DNA"/>
</dbReference>
<dbReference type="InterPro" id="IPR019554">
    <property type="entry name" value="Soluble_ligand-bd"/>
</dbReference>
<feature type="domain" description="Helix-hairpin-helix DNA-binding motif class 1" evidence="3">
    <location>
        <begin position="203"/>
        <end position="222"/>
    </location>
</feature>
<dbReference type="GO" id="GO:0006281">
    <property type="term" value="P:DNA repair"/>
    <property type="evidence" value="ECO:0007669"/>
    <property type="project" value="InterPro"/>
</dbReference>
<dbReference type="InterPro" id="IPR003583">
    <property type="entry name" value="Hlx-hairpin-Hlx_DNA-bd_motif"/>
</dbReference>
<dbReference type="Pfam" id="PF12836">
    <property type="entry name" value="HHH_3"/>
    <property type="match status" value="1"/>
</dbReference>
<dbReference type="PANTHER" id="PTHR21180">
    <property type="entry name" value="ENDONUCLEASE/EXONUCLEASE/PHOSPHATASE FAMILY DOMAIN-CONTAINING PROTEIN 1"/>
    <property type="match status" value="1"/>
</dbReference>
<keyword evidence="2" id="KW-0812">Transmembrane</keyword>
<dbReference type="STRING" id="701521.PECL_843"/>
<dbReference type="GO" id="GO:0015627">
    <property type="term" value="C:type II protein secretion system complex"/>
    <property type="evidence" value="ECO:0007669"/>
    <property type="project" value="TreeGrafter"/>
</dbReference>
<dbReference type="InterPro" id="IPR004509">
    <property type="entry name" value="Competence_ComEA_HhH"/>
</dbReference>
<dbReference type="SUPFAM" id="SSF47781">
    <property type="entry name" value="RuvA domain 2-like"/>
    <property type="match status" value="1"/>
</dbReference>
<dbReference type="eggNOG" id="COG1596">
    <property type="taxonomic scope" value="Bacteria"/>
</dbReference>
<dbReference type="Proteomes" id="UP000005444">
    <property type="component" value="Chromosome"/>
</dbReference>
<accession>G8PCY1</accession>
<evidence type="ECO:0000256" key="1">
    <source>
        <dbReference type="SAM" id="MobiDB-lite"/>
    </source>
</evidence>
<evidence type="ECO:0000256" key="2">
    <source>
        <dbReference type="SAM" id="Phobius"/>
    </source>
</evidence>
<name>G8PCY1_PEDCP</name>